<comment type="caution">
    <text evidence="2">The sequence shown here is derived from an EMBL/GenBank/DDBJ whole genome shotgun (WGS) entry which is preliminary data.</text>
</comment>
<reference evidence="2" key="1">
    <citation type="submission" date="2020-12" db="EMBL/GenBank/DDBJ databases">
        <title>Ramlibacter sp. nov., isolated from a freshwater alga, Cryptomonas.</title>
        <authorList>
            <person name="Kim H.M."/>
            <person name="Jeon C.O."/>
        </authorList>
    </citation>
    <scope>NUCLEOTIDE SEQUENCE</scope>
    <source>
        <strain evidence="2">CrO1</strain>
    </source>
</reference>
<sequence length="904" mass="95090">MKRFQSTTQPPQVPLARQAREHFVAKIEEVLPGLADAIRGRLADLVDASASARDSQERRDNLLTFDQKRRLWTDATAKSWRRALMPPTATARVRLEALNLELIGDDVVENKILSSRLALAIGEKATWQLNDLKVRMQHLENDEELSSQDILRPEAIAQHLVEQWSAAGLSRGSWQGAQDVIHKALTEKAVAAYESLNAFLVERGVMPEIDLSGRVKRTANARPSGPGGVAGEAPQESAPGDAGVSTAGSAGGTSGGGQGGFPGGGQAGVSGSGGYGGPSAGGAPSGGGSSGAAYATGGGGGGGGGGGAQAYAGPAGGGGASQGGGYSGGGGAPQGGGYSGGGASQGGGYAGGPSGGAAGGGGAFAGGGMAGGAPGGRAGPASAYGGRGGVHDETRLLTGTTPLARARMRATGVIGQLKRLLTDKANFNIDQAGAPASPALQEAIGHHTQMQSQVATRMEAGATVQEVVVYDDAAVERVAVDLRDRTTELKKKASTQSEKATIEIVALMFQSILSEERIPPAVRVWFARLQMPVLRVALAEPEFFGTLQHPARQLIDRMGSCVLGFNSASIGGSALEMEIKRIVQVIEQYPETGRRVFQLVYDEFQKFLSKFLTEKGDTQRLVSVAQQVEQKETLAVQYTIELRKMLNDVPVRDEIREFLFKVWAEVLAVAAIKHGVQHTETVALKKSAADLVWSASAKPNRTERARVIQDLPQLLQRLRSGMTLLGLAAADQERHIKVIGDTLADAFMSKTESIPQAQIDAMTKRLANLEDFVSDDPGAELPLDSDAIEMMLGIDASSIEVVTDGGSNPSDAMMAWAKELQQGTWFTLDHNGKQHQVQYVWRSDRGQLHLLASTDGKSFLIQARRLASYLQAGLLLPAEEEALTVRATRDALAKLDANPERLLA</sequence>
<name>A0A934UPM3_9BURK</name>
<dbReference type="PANTHER" id="PTHR40903">
    <property type="entry name" value="GLYCINE-RICH CELL WALL STRUCTURAL PROTEIN 1-LIKE"/>
    <property type="match status" value="1"/>
</dbReference>
<feature type="region of interest" description="Disordered" evidence="1">
    <location>
        <begin position="372"/>
        <end position="393"/>
    </location>
</feature>
<proteinExistence type="predicted"/>
<organism evidence="2 3">
    <name type="scientific">Ramlibacter algicola</name>
    <dbReference type="NCBI Taxonomy" id="2795217"/>
    <lineage>
        <taxon>Bacteria</taxon>
        <taxon>Pseudomonadati</taxon>
        <taxon>Pseudomonadota</taxon>
        <taxon>Betaproteobacteria</taxon>
        <taxon>Burkholderiales</taxon>
        <taxon>Comamonadaceae</taxon>
        <taxon>Ramlibacter</taxon>
    </lineage>
</organism>
<dbReference type="Pfam" id="PF07793">
    <property type="entry name" value="DUF1631"/>
    <property type="match status" value="2"/>
</dbReference>
<dbReference type="PANTHER" id="PTHR40903:SF1">
    <property type="entry name" value="HYPHALLY REGULATED CELL WALL PROTEIN 3"/>
    <property type="match status" value="1"/>
</dbReference>
<dbReference type="RefSeq" id="WP_200786072.1">
    <property type="nucleotide sequence ID" value="NZ_JAEDAO010000001.1"/>
</dbReference>
<accession>A0A934UPM3</accession>
<evidence type="ECO:0000313" key="2">
    <source>
        <dbReference type="EMBL" id="MBK0391240.1"/>
    </source>
</evidence>
<keyword evidence="3" id="KW-1185">Reference proteome</keyword>
<dbReference type="EMBL" id="JAEDAO010000001">
    <property type="protein sequence ID" value="MBK0391240.1"/>
    <property type="molecule type" value="Genomic_DNA"/>
</dbReference>
<evidence type="ECO:0000256" key="1">
    <source>
        <dbReference type="SAM" id="MobiDB-lite"/>
    </source>
</evidence>
<gene>
    <name evidence="2" type="ORF">I8E28_01435</name>
</gene>
<dbReference type="AlphaFoldDB" id="A0A934UPM3"/>
<evidence type="ECO:0000313" key="3">
    <source>
        <dbReference type="Proteomes" id="UP000617041"/>
    </source>
</evidence>
<dbReference type="InterPro" id="IPR012434">
    <property type="entry name" value="DUF1631"/>
</dbReference>
<feature type="region of interest" description="Disordered" evidence="1">
    <location>
        <begin position="218"/>
        <end position="290"/>
    </location>
</feature>
<dbReference type="Proteomes" id="UP000617041">
    <property type="component" value="Unassembled WGS sequence"/>
</dbReference>
<protein>
    <submittedName>
        <fullName evidence="2">DUF1631 domain-containing protein</fullName>
    </submittedName>
</protein>
<feature type="compositionally biased region" description="Gly residues" evidence="1">
    <location>
        <begin position="249"/>
        <end position="290"/>
    </location>
</feature>